<keyword evidence="2" id="KW-1185">Reference proteome</keyword>
<evidence type="ECO:0000313" key="1">
    <source>
        <dbReference type="EMBL" id="KAF8379914.1"/>
    </source>
</evidence>
<comment type="caution">
    <text evidence="1">The sequence shown here is derived from an EMBL/GenBank/DDBJ whole genome shotgun (WGS) entry which is preliminary data.</text>
</comment>
<proteinExistence type="predicted"/>
<dbReference type="AlphaFoldDB" id="A0A834YHT2"/>
<dbReference type="OrthoDB" id="681848at2759"/>
<dbReference type="Proteomes" id="UP000655225">
    <property type="component" value="Unassembled WGS sequence"/>
</dbReference>
<gene>
    <name evidence="1" type="ORF">HHK36_027379</name>
</gene>
<organism evidence="1 2">
    <name type="scientific">Tetracentron sinense</name>
    <name type="common">Spur-leaf</name>
    <dbReference type="NCBI Taxonomy" id="13715"/>
    <lineage>
        <taxon>Eukaryota</taxon>
        <taxon>Viridiplantae</taxon>
        <taxon>Streptophyta</taxon>
        <taxon>Embryophyta</taxon>
        <taxon>Tracheophyta</taxon>
        <taxon>Spermatophyta</taxon>
        <taxon>Magnoliopsida</taxon>
        <taxon>Trochodendrales</taxon>
        <taxon>Trochodendraceae</taxon>
        <taxon>Tetracentron</taxon>
    </lineage>
</organism>
<name>A0A834YHT2_TETSI</name>
<protein>
    <submittedName>
        <fullName evidence="1">Uncharacterized protein</fullName>
    </submittedName>
</protein>
<reference evidence="1 2" key="1">
    <citation type="submission" date="2020-04" db="EMBL/GenBank/DDBJ databases">
        <title>Plant Genome Project.</title>
        <authorList>
            <person name="Zhang R.-G."/>
        </authorList>
    </citation>
    <scope>NUCLEOTIDE SEQUENCE [LARGE SCALE GENOMIC DNA]</scope>
    <source>
        <strain evidence="1">YNK0</strain>
        <tissue evidence="1">Leaf</tissue>
    </source>
</reference>
<evidence type="ECO:0000313" key="2">
    <source>
        <dbReference type="Proteomes" id="UP000655225"/>
    </source>
</evidence>
<dbReference type="EMBL" id="JABCRI010000021">
    <property type="protein sequence ID" value="KAF8379914.1"/>
    <property type="molecule type" value="Genomic_DNA"/>
</dbReference>
<sequence length="351" mass="39543">MSDVCLFWKELEASNFTFYSSRQSKPVETVNVSHLEVPGFPFERFSIFVSSSSQWGTPVGWSTVIAASNKDKFERIRSNDVSLEVTIGPVFQHSANYSEEEISFDLDISEYEAVKEFYVCVSDEPVIQTNIPNRLENQLLTGEYDSPSSEWEHILTEDTWQPILGSLCSSEKVSFLLPSLGDREWPHRQGKHGVMDSKGIFRSIPGKGLGHVNLGARFSASCISWRSMAAKLNPHPAPQLPWLMLSKHNNDNADNKTRGFFSLSEERIYSLNTPKKSCRYCGSSHGWPGDKTWTTDVDGGGGPPVSSKILYFLKGSSMQQRFAYWKFMNWKVAVILIDCTDTTSIEGLQLH</sequence>
<accession>A0A834YHT2</accession>